<dbReference type="OMA" id="LYRPKAM"/>
<comment type="similarity">
    <text evidence="1">Belongs to the 'GDSL' lipolytic enzyme family.</text>
</comment>
<dbReference type="InterPro" id="IPR036514">
    <property type="entry name" value="SGNH_hydro_sf"/>
</dbReference>
<dbReference type="GO" id="GO:0016042">
    <property type="term" value="P:lipid catabolic process"/>
    <property type="evidence" value="ECO:0007669"/>
    <property type="project" value="UniProtKB-KW"/>
</dbReference>
<feature type="signal peptide" evidence="4">
    <location>
        <begin position="1"/>
        <end position="27"/>
    </location>
</feature>
<dbReference type="EnsemblPlants" id="TraesCS5B02G403800.1">
    <property type="protein sequence ID" value="TraesCS5B02G403800.1"/>
    <property type="gene ID" value="TraesCS5B02G403800"/>
</dbReference>
<keyword evidence="2" id="KW-0378">Hydrolase</keyword>
<organism evidence="5">
    <name type="scientific">Triticum aestivum</name>
    <name type="common">Wheat</name>
    <dbReference type="NCBI Taxonomy" id="4565"/>
    <lineage>
        <taxon>Eukaryota</taxon>
        <taxon>Viridiplantae</taxon>
        <taxon>Streptophyta</taxon>
        <taxon>Embryophyta</taxon>
        <taxon>Tracheophyta</taxon>
        <taxon>Spermatophyta</taxon>
        <taxon>Magnoliopsida</taxon>
        <taxon>Liliopsida</taxon>
        <taxon>Poales</taxon>
        <taxon>Poaceae</taxon>
        <taxon>BOP clade</taxon>
        <taxon>Pooideae</taxon>
        <taxon>Triticodae</taxon>
        <taxon>Triticeae</taxon>
        <taxon>Triticinae</taxon>
        <taxon>Triticum</taxon>
    </lineage>
</organism>
<evidence type="ECO:0000256" key="1">
    <source>
        <dbReference type="ARBA" id="ARBA00008668"/>
    </source>
</evidence>
<dbReference type="PANTHER" id="PTHR45648:SF44">
    <property type="entry name" value="GDSL ESTERASE_LIPASE"/>
    <property type="match status" value="1"/>
</dbReference>
<keyword evidence="3" id="KW-0442">Lipid degradation</keyword>
<dbReference type="Gramene" id="TraesNOR5B03G02993840.1">
    <property type="protein sequence ID" value="TraesNOR5B03G02993840.1"/>
    <property type="gene ID" value="TraesNOR5B03G02993840"/>
</dbReference>
<dbReference type="Gramene" id="TraesMAC5B03G02963250.1">
    <property type="protein sequence ID" value="TraesMAC5B03G02963250.1"/>
    <property type="gene ID" value="TraesMAC5B03G02963250"/>
</dbReference>
<dbReference type="Gramene" id="TraesWEE_scaffold_072036_01G000200.1">
    <property type="protein sequence ID" value="TraesWEE_scaffold_072036_01G000200.1"/>
    <property type="gene ID" value="TraesWEE_scaffold_072036_01G000200"/>
</dbReference>
<keyword evidence="3" id="KW-0443">Lipid metabolism</keyword>
<accession>A0A3B6LTV4</accession>
<protein>
    <recommendedName>
        <fullName evidence="7">GDSL esterase/lipase</fullName>
    </recommendedName>
</protein>
<reference evidence="5" key="2">
    <citation type="submission" date="2018-10" db="UniProtKB">
        <authorList>
            <consortium name="EnsemblPlants"/>
        </authorList>
    </citation>
    <scope>IDENTIFICATION</scope>
</reference>
<keyword evidence="4" id="KW-0732">Signal</keyword>
<evidence type="ECO:0000256" key="2">
    <source>
        <dbReference type="ARBA" id="ARBA00022801"/>
    </source>
</evidence>
<dbReference type="GO" id="GO:0016788">
    <property type="term" value="F:hydrolase activity, acting on ester bonds"/>
    <property type="evidence" value="ECO:0007669"/>
    <property type="project" value="InterPro"/>
</dbReference>
<sequence>MARWPAAAAAFALGAALMGMLAVTADGRGSNTNSKFTCTDTEKKRPGCTGTYPDRCPQSCISLCPSCQTYCPFKVRLVHAADQVQPVRPALFVFGEGFTDVGNNNYLENNEVGNPVRANHSYYGIDFPNSVATGRFSNGFNLADFIGEIVLLYRPKAMGFEMSPPTKMEAGFAGVNYASATSGIWRDIDTGLDIPLMVMDQVKNFADTIGQMGANRSPQDLSKMLSNSLFLISTGTTDLYLIYNINNNGGSDSKTDVPHLISSYGDNIMTLYNLGARKFGIINVPTLCTAVVRHGCEGLITSLREEFNDGIKPLMAGLASNLSGLRYSIADFHAFSDAVNMSPSAYRFVNTGGACCQGSCAPGSGLPCANRSQYWYWYWNEEYPTEQAAKLAASAFFNGTTQFTTPVNFKTLISQK</sequence>
<proteinExistence type="inferred from homology"/>
<evidence type="ECO:0000256" key="3">
    <source>
        <dbReference type="ARBA" id="ARBA00022963"/>
    </source>
</evidence>
<dbReference type="InterPro" id="IPR051058">
    <property type="entry name" value="GDSL_Est/Lipase"/>
</dbReference>
<dbReference type="Gramene" id="TraesPARA_EIv1.0_1726090.1">
    <property type="protein sequence ID" value="TraesPARA_EIv1.0_1726090.1.CDS"/>
    <property type="gene ID" value="TraesPARA_EIv1.0_1726090"/>
</dbReference>
<evidence type="ECO:0000313" key="5">
    <source>
        <dbReference type="EnsemblPlants" id="TraesCS5B02G403800.1"/>
    </source>
</evidence>
<evidence type="ECO:0008006" key="7">
    <source>
        <dbReference type="Google" id="ProtNLM"/>
    </source>
</evidence>
<dbReference type="OrthoDB" id="1600564at2759"/>
<keyword evidence="6" id="KW-1185">Reference proteome</keyword>
<dbReference type="Gene3D" id="3.40.50.1110">
    <property type="entry name" value="SGNH hydrolase"/>
    <property type="match status" value="1"/>
</dbReference>
<dbReference type="Gramene" id="TraesCS5B03G0999700.1">
    <property type="protein sequence ID" value="TraesCS5B03G0999700.1.CDS"/>
    <property type="gene ID" value="TraesCS5B03G0999700"/>
</dbReference>
<dbReference type="SMR" id="A0A3B6LTV4"/>
<reference evidence="5" key="1">
    <citation type="submission" date="2018-08" db="EMBL/GenBank/DDBJ databases">
        <authorList>
            <person name="Rossello M."/>
        </authorList>
    </citation>
    <scope>NUCLEOTIDE SEQUENCE [LARGE SCALE GENOMIC DNA]</scope>
    <source>
        <strain evidence="5">cv. Chinese Spring</strain>
    </source>
</reference>
<dbReference type="Pfam" id="PF00657">
    <property type="entry name" value="Lipase_GDSL"/>
    <property type="match status" value="1"/>
</dbReference>
<evidence type="ECO:0000256" key="4">
    <source>
        <dbReference type="SAM" id="SignalP"/>
    </source>
</evidence>
<dbReference type="STRING" id="4565.A0A3B6LTV4"/>
<feature type="chain" id="PRO_5043177419" description="GDSL esterase/lipase" evidence="4">
    <location>
        <begin position="28"/>
        <end position="416"/>
    </location>
</feature>
<dbReference type="Proteomes" id="UP000019116">
    <property type="component" value="Chromosome 5B"/>
</dbReference>
<name>A0A3B6LTV4_WHEAT</name>
<dbReference type="InterPro" id="IPR001087">
    <property type="entry name" value="GDSL"/>
</dbReference>
<dbReference type="Gramene" id="TraesCS5B02G403800.1">
    <property type="protein sequence ID" value="TraesCS5B02G403800.1"/>
    <property type="gene ID" value="TraesCS5B02G403800"/>
</dbReference>
<dbReference type="PANTHER" id="PTHR45648">
    <property type="entry name" value="GDSL LIPASE/ACYLHYDROLASE FAMILY PROTEIN (AFU_ORTHOLOGUE AFUA_4G14700)"/>
    <property type="match status" value="1"/>
</dbReference>
<evidence type="ECO:0000313" key="6">
    <source>
        <dbReference type="Proteomes" id="UP000019116"/>
    </source>
</evidence>
<dbReference type="AlphaFoldDB" id="A0A3B6LTV4"/>